<organism evidence="1 2">
    <name type="scientific">Plicaturopsis crispa FD-325 SS-3</name>
    <dbReference type="NCBI Taxonomy" id="944288"/>
    <lineage>
        <taxon>Eukaryota</taxon>
        <taxon>Fungi</taxon>
        <taxon>Dikarya</taxon>
        <taxon>Basidiomycota</taxon>
        <taxon>Agaricomycotina</taxon>
        <taxon>Agaricomycetes</taxon>
        <taxon>Agaricomycetidae</taxon>
        <taxon>Amylocorticiales</taxon>
        <taxon>Amylocorticiaceae</taxon>
        <taxon>Plicatura</taxon>
        <taxon>Plicaturopsis crispa</taxon>
    </lineage>
</organism>
<name>A0A0C9SWY6_PLICR</name>
<evidence type="ECO:0000313" key="2">
    <source>
        <dbReference type="Proteomes" id="UP000053263"/>
    </source>
</evidence>
<keyword evidence="2" id="KW-1185">Reference proteome</keyword>
<dbReference type="EMBL" id="KN832573">
    <property type="protein sequence ID" value="KII84025.1"/>
    <property type="molecule type" value="Genomic_DNA"/>
</dbReference>
<evidence type="ECO:0000313" key="1">
    <source>
        <dbReference type="EMBL" id="KII84025.1"/>
    </source>
</evidence>
<sequence>MRRIPCFVSQFAASLATCGSLDRRIVAGSCRAIALEDPHYCRQTTLHDIRRRHCSSNARSRLLRASMLQSNAEVDEGQRSEITARSLAYDILRGNGVHSNL</sequence>
<protein>
    <submittedName>
        <fullName evidence="1">Uncharacterized protein</fullName>
    </submittedName>
</protein>
<dbReference type="AlphaFoldDB" id="A0A0C9SWY6"/>
<dbReference type="Proteomes" id="UP000053263">
    <property type="component" value="Unassembled WGS sequence"/>
</dbReference>
<accession>A0A0C9SWY6</accession>
<proteinExistence type="predicted"/>
<dbReference type="HOGENOM" id="CLU_2292875_0_0_1"/>
<gene>
    <name evidence="1" type="ORF">PLICRDRAFT_436731</name>
</gene>
<reference evidence="1 2" key="1">
    <citation type="submission" date="2014-06" db="EMBL/GenBank/DDBJ databases">
        <title>Evolutionary Origins and Diversification of the Mycorrhizal Mutualists.</title>
        <authorList>
            <consortium name="DOE Joint Genome Institute"/>
            <consortium name="Mycorrhizal Genomics Consortium"/>
            <person name="Kohler A."/>
            <person name="Kuo A."/>
            <person name="Nagy L.G."/>
            <person name="Floudas D."/>
            <person name="Copeland A."/>
            <person name="Barry K.W."/>
            <person name="Cichocki N."/>
            <person name="Veneault-Fourrey C."/>
            <person name="LaButti K."/>
            <person name="Lindquist E.A."/>
            <person name="Lipzen A."/>
            <person name="Lundell T."/>
            <person name="Morin E."/>
            <person name="Murat C."/>
            <person name="Riley R."/>
            <person name="Ohm R."/>
            <person name="Sun H."/>
            <person name="Tunlid A."/>
            <person name="Henrissat B."/>
            <person name="Grigoriev I.V."/>
            <person name="Hibbett D.S."/>
            <person name="Martin F."/>
        </authorList>
    </citation>
    <scope>NUCLEOTIDE SEQUENCE [LARGE SCALE GENOMIC DNA]</scope>
    <source>
        <strain evidence="1 2">FD-325 SS-3</strain>
    </source>
</reference>